<evidence type="ECO:0000313" key="4">
    <source>
        <dbReference type="Proteomes" id="UP001152130"/>
    </source>
</evidence>
<keyword evidence="2" id="KW-0472">Membrane</keyword>
<dbReference type="PANTHER" id="PTHR37577">
    <property type="entry name" value="INTEGRAL MEMBRANE PROTEIN"/>
    <property type="match status" value="1"/>
</dbReference>
<feature type="transmembrane region" description="Helical" evidence="2">
    <location>
        <begin position="393"/>
        <end position="413"/>
    </location>
</feature>
<keyword evidence="2" id="KW-1133">Transmembrane helix</keyword>
<comment type="caution">
    <text evidence="3">The sequence shown here is derived from an EMBL/GenBank/DDBJ whole genome shotgun (WGS) entry which is preliminary data.</text>
</comment>
<evidence type="ECO:0000313" key="3">
    <source>
        <dbReference type="EMBL" id="KAJ4019618.1"/>
    </source>
</evidence>
<dbReference type="AlphaFoldDB" id="A0A9W8UBT8"/>
<feature type="transmembrane region" description="Helical" evidence="2">
    <location>
        <begin position="119"/>
        <end position="143"/>
    </location>
</feature>
<feature type="transmembrane region" description="Helical" evidence="2">
    <location>
        <begin position="90"/>
        <end position="113"/>
    </location>
</feature>
<dbReference type="PANTHER" id="PTHR37577:SF1">
    <property type="entry name" value="INTEGRAL MEMBRANE PROTEIN"/>
    <property type="match status" value="1"/>
</dbReference>
<feature type="transmembrane region" description="Helical" evidence="2">
    <location>
        <begin position="433"/>
        <end position="451"/>
    </location>
</feature>
<evidence type="ECO:0000256" key="1">
    <source>
        <dbReference type="SAM" id="MobiDB-lite"/>
    </source>
</evidence>
<dbReference type="Proteomes" id="UP001152130">
    <property type="component" value="Unassembled WGS sequence"/>
</dbReference>
<feature type="transmembrane region" description="Helical" evidence="2">
    <location>
        <begin position="155"/>
        <end position="174"/>
    </location>
</feature>
<keyword evidence="4" id="KW-1185">Reference proteome</keyword>
<accession>A0A9W8UBT8</accession>
<feature type="transmembrane region" description="Helical" evidence="2">
    <location>
        <begin position="16"/>
        <end position="41"/>
    </location>
</feature>
<feature type="transmembrane region" description="Helical" evidence="2">
    <location>
        <begin position="543"/>
        <end position="576"/>
    </location>
</feature>
<gene>
    <name evidence="3" type="ORF">NW766_003360</name>
</gene>
<dbReference type="InterPro" id="IPR053018">
    <property type="entry name" value="Elsinochrome_Biosynth-Asso"/>
</dbReference>
<feature type="region of interest" description="Disordered" evidence="1">
    <location>
        <begin position="237"/>
        <end position="264"/>
    </location>
</feature>
<evidence type="ECO:0000256" key="2">
    <source>
        <dbReference type="SAM" id="Phobius"/>
    </source>
</evidence>
<organism evidence="3 4">
    <name type="scientific">Fusarium irregulare</name>
    <dbReference type="NCBI Taxonomy" id="2494466"/>
    <lineage>
        <taxon>Eukaryota</taxon>
        <taxon>Fungi</taxon>
        <taxon>Dikarya</taxon>
        <taxon>Ascomycota</taxon>
        <taxon>Pezizomycotina</taxon>
        <taxon>Sordariomycetes</taxon>
        <taxon>Hypocreomycetidae</taxon>
        <taxon>Hypocreales</taxon>
        <taxon>Nectriaceae</taxon>
        <taxon>Fusarium</taxon>
        <taxon>Fusarium incarnatum-equiseti species complex</taxon>
    </lineage>
</organism>
<sequence>MVDCNNTDNAEFDADIAGLGVLIAFLATSLVAISTLVAAFVTLSVPSRLLNTGDAVIACGIRRLRRRPHEDDPKVKDVDTRKERIDAYKAFLHSASDQILVSQVAILVAATIIQGEITIYSANIVIALGCLASTVHLGCFPFYVDRLRDHDIAKLLRAIAMTAGSGILVFWLIVQLSYTWDMESHVYFTCVLKDYKLDGDYLFDSILAIPVPFTILFGTYDIWQLLYKQSPRDDEAAGEETQGLQRLSRAVEGSNAPQQGTGQDIEMQTLPTALPQRLYEHCSGSSTITLSKIEQEVLAISRALGGGGNGSNNSDNSYDHLLSRLFHRPCARRTIKAIRDQTLEDKRPALLNKWLQLGALKLLIARAKSPKSLRTRVYLRAEQWAYHQCRGSFVWRIFWLWSGNVYGIIVVFASRYATTELEGDRDHWGFGQVVPLALLALPIFTAMEGHADYKRQVRAKKQDQEKTAEGTSLPATAPINNSIATPQQTQDAISQDEDEAVRFVKEVLRNRARYLGYPCLYDWVLGVAHEEQPILQVATGCQAVLMFFVTTLLGLFMALSLSTGILVLLGILAAMIGRRIADLVFISDAVTDLPQILDRLSADGTNDLVQVRDHAQHMMVAQAAGEMEQDAADNQ</sequence>
<proteinExistence type="predicted"/>
<feature type="transmembrane region" description="Helical" evidence="2">
    <location>
        <begin position="201"/>
        <end position="223"/>
    </location>
</feature>
<protein>
    <submittedName>
        <fullName evidence="3">Uncharacterized protein</fullName>
    </submittedName>
</protein>
<name>A0A9W8UBT8_9HYPO</name>
<keyword evidence="2" id="KW-0812">Transmembrane</keyword>
<reference evidence="3" key="1">
    <citation type="submission" date="2022-10" db="EMBL/GenBank/DDBJ databases">
        <title>Fusarium specimens isolated from Avocado Roots.</title>
        <authorList>
            <person name="Stajich J."/>
            <person name="Roper C."/>
            <person name="Heimlech-Rivalta G."/>
        </authorList>
    </citation>
    <scope>NUCLEOTIDE SEQUENCE</scope>
    <source>
        <strain evidence="3">CF00143</strain>
    </source>
</reference>
<dbReference type="EMBL" id="JAPDHF010000004">
    <property type="protein sequence ID" value="KAJ4019618.1"/>
    <property type="molecule type" value="Genomic_DNA"/>
</dbReference>